<dbReference type="GO" id="GO:0003700">
    <property type="term" value="F:DNA-binding transcription factor activity"/>
    <property type="evidence" value="ECO:0007669"/>
    <property type="project" value="TreeGrafter"/>
</dbReference>
<dbReference type="EMBL" id="DOEK01000046">
    <property type="protein sequence ID" value="HBP31856.1"/>
    <property type="molecule type" value="Genomic_DNA"/>
</dbReference>
<feature type="DNA-binding region" description="H-T-H motif" evidence="2">
    <location>
        <begin position="28"/>
        <end position="47"/>
    </location>
</feature>
<dbReference type="Pfam" id="PF00440">
    <property type="entry name" value="TetR_N"/>
    <property type="match status" value="1"/>
</dbReference>
<dbReference type="InterPro" id="IPR050109">
    <property type="entry name" value="HTH-type_TetR-like_transc_reg"/>
</dbReference>
<dbReference type="SUPFAM" id="SSF46689">
    <property type="entry name" value="Homeodomain-like"/>
    <property type="match status" value="1"/>
</dbReference>
<organism evidence="4 5">
    <name type="scientific">Advenella kashmirensis</name>
    <dbReference type="NCBI Taxonomy" id="310575"/>
    <lineage>
        <taxon>Bacteria</taxon>
        <taxon>Pseudomonadati</taxon>
        <taxon>Pseudomonadota</taxon>
        <taxon>Betaproteobacteria</taxon>
        <taxon>Burkholderiales</taxon>
        <taxon>Alcaligenaceae</taxon>
    </lineage>
</organism>
<proteinExistence type="predicted"/>
<dbReference type="InterPro" id="IPR001647">
    <property type="entry name" value="HTH_TetR"/>
</dbReference>
<evidence type="ECO:0000259" key="3">
    <source>
        <dbReference type="PROSITE" id="PS50977"/>
    </source>
</evidence>
<accession>A0A356LLM8</accession>
<protein>
    <submittedName>
        <fullName evidence="4">TetR/AcrR family transcriptional regulator</fullName>
    </submittedName>
</protein>
<dbReference type="PROSITE" id="PS50977">
    <property type="entry name" value="HTH_TETR_2"/>
    <property type="match status" value="1"/>
</dbReference>
<name>A0A356LLM8_9BURK</name>
<evidence type="ECO:0000256" key="2">
    <source>
        <dbReference type="PROSITE-ProRule" id="PRU00335"/>
    </source>
</evidence>
<feature type="domain" description="HTH tetR-type" evidence="3">
    <location>
        <begin position="5"/>
        <end position="65"/>
    </location>
</feature>
<sequence length="220" mass="24715">MSRRENTEKKLLNALEEQINETGMVGVGVNAVAKRAGVSKELIYRYFDGMPGLLLAWMQGQDFWTARAGLIKDEESSQQTPAALILSMLHAQIEALAGSESLREIRRWELIELNEVTEQLAQRREKAARSFIDRVDGLTQELDVPAVVSIMLAGVLYMMLRSRTESHFLGVSLRTNAGWQRLYASLEQIIDAGFPENLRTQALADLEQVKGKGYFDGSRQ</sequence>
<dbReference type="Proteomes" id="UP000264036">
    <property type="component" value="Unassembled WGS sequence"/>
</dbReference>
<dbReference type="PANTHER" id="PTHR30055">
    <property type="entry name" value="HTH-TYPE TRANSCRIPTIONAL REGULATOR RUTR"/>
    <property type="match status" value="1"/>
</dbReference>
<evidence type="ECO:0000313" key="5">
    <source>
        <dbReference type="Proteomes" id="UP000264036"/>
    </source>
</evidence>
<dbReference type="PRINTS" id="PR00455">
    <property type="entry name" value="HTHTETR"/>
</dbReference>
<dbReference type="GO" id="GO:0000976">
    <property type="term" value="F:transcription cis-regulatory region binding"/>
    <property type="evidence" value="ECO:0007669"/>
    <property type="project" value="TreeGrafter"/>
</dbReference>
<dbReference type="InterPro" id="IPR009057">
    <property type="entry name" value="Homeodomain-like_sf"/>
</dbReference>
<dbReference type="AlphaFoldDB" id="A0A356LLM8"/>
<dbReference type="Gene3D" id="1.10.357.10">
    <property type="entry name" value="Tetracycline Repressor, domain 2"/>
    <property type="match status" value="1"/>
</dbReference>
<keyword evidence="1 2" id="KW-0238">DNA-binding</keyword>
<evidence type="ECO:0000256" key="1">
    <source>
        <dbReference type="ARBA" id="ARBA00023125"/>
    </source>
</evidence>
<evidence type="ECO:0000313" key="4">
    <source>
        <dbReference type="EMBL" id="HBP31856.1"/>
    </source>
</evidence>
<reference evidence="4 5" key="1">
    <citation type="journal article" date="2018" name="Nat. Biotechnol.">
        <title>A standardized bacterial taxonomy based on genome phylogeny substantially revises the tree of life.</title>
        <authorList>
            <person name="Parks D.H."/>
            <person name="Chuvochina M."/>
            <person name="Waite D.W."/>
            <person name="Rinke C."/>
            <person name="Skarshewski A."/>
            <person name="Chaumeil P.A."/>
            <person name="Hugenholtz P."/>
        </authorList>
    </citation>
    <scope>NUCLEOTIDE SEQUENCE [LARGE SCALE GENOMIC DNA]</scope>
    <source>
        <strain evidence="4">UBA10707</strain>
    </source>
</reference>
<gene>
    <name evidence="4" type="ORF">DD666_20905</name>
</gene>
<dbReference type="PANTHER" id="PTHR30055:SF148">
    <property type="entry name" value="TETR-FAMILY TRANSCRIPTIONAL REGULATOR"/>
    <property type="match status" value="1"/>
</dbReference>
<comment type="caution">
    <text evidence="4">The sequence shown here is derived from an EMBL/GenBank/DDBJ whole genome shotgun (WGS) entry which is preliminary data.</text>
</comment>